<reference evidence="5" key="1">
    <citation type="submission" date="2025-08" db="UniProtKB">
        <authorList>
            <consortium name="Ensembl"/>
        </authorList>
    </citation>
    <scope>IDENTIFICATION</scope>
</reference>
<evidence type="ECO:0000259" key="4">
    <source>
        <dbReference type="Pfam" id="PF08840"/>
    </source>
</evidence>
<feature type="active site" description="Charge relay system" evidence="2">
    <location>
        <position position="221"/>
    </location>
</feature>
<feature type="active site" description="Charge relay system" evidence="2">
    <location>
        <position position="341"/>
    </location>
</feature>
<feature type="active site" description="Charge relay system" evidence="2">
    <location>
        <position position="306"/>
    </location>
</feature>
<feature type="domain" description="BAAT/Acyl-CoA thioester hydrolase C-terminal" evidence="4">
    <location>
        <begin position="197"/>
        <end position="391"/>
    </location>
</feature>
<dbReference type="Gene3D" id="3.40.50.1820">
    <property type="entry name" value="alpha/beta hydrolase"/>
    <property type="match status" value="1"/>
</dbReference>
<dbReference type="AlphaFoldDB" id="A0A3Q3WJC7"/>
<dbReference type="InterPro" id="IPR014940">
    <property type="entry name" value="BAAT_C"/>
</dbReference>
<dbReference type="GO" id="GO:0006631">
    <property type="term" value="P:fatty acid metabolic process"/>
    <property type="evidence" value="ECO:0007669"/>
    <property type="project" value="TreeGrafter"/>
</dbReference>
<proteinExistence type="inferred from homology"/>
<dbReference type="Gene3D" id="2.60.40.2240">
    <property type="entry name" value="Acyl-CoA thioester hydrolase/BAAT N-terminal domain"/>
    <property type="match status" value="1"/>
</dbReference>
<dbReference type="Ensembl" id="ENSMMOT00000009072.1">
    <property type="protein sequence ID" value="ENSMMOP00000008914.1"/>
    <property type="gene ID" value="ENSMMOG00000006873.1"/>
</dbReference>
<dbReference type="InterPro" id="IPR006862">
    <property type="entry name" value="Thio_Ohase/aa_AcTrfase"/>
</dbReference>
<dbReference type="InterPro" id="IPR029058">
    <property type="entry name" value="AB_hydrolase_fold"/>
</dbReference>
<dbReference type="GO" id="GO:0047617">
    <property type="term" value="F:fatty acyl-CoA hydrolase activity"/>
    <property type="evidence" value="ECO:0007669"/>
    <property type="project" value="TreeGrafter"/>
</dbReference>
<dbReference type="Pfam" id="PF08840">
    <property type="entry name" value="BAAT_C"/>
    <property type="match status" value="1"/>
</dbReference>
<dbReference type="SUPFAM" id="SSF53474">
    <property type="entry name" value="alpha/beta-Hydrolases"/>
    <property type="match status" value="1"/>
</dbReference>
<evidence type="ECO:0000256" key="1">
    <source>
        <dbReference type="ARBA" id="ARBA00006538"/>
    </source>
</evidence>
<reference evidence="5" key="2">
    <citation type="submission" date="2025-09" db="UniProtKB">
        <authorList>
            <consortium name="Ensembl"/>
        </authorList>
    </citation>
    <scope>IDENTIFICATION</scope>
</reference>
<dbReference type="InterPro" id="IPR042490">
    <property type="entry name" value="Thio_Ohase/BAAT_N"/>
</dbReference>
<evidence type="ECO:0000313" key="5">
    <source>
        <dbReference type="Ensembl" id="ENSMMOP00000008914.1"/>
    </source>
</evidence>
<organism evidence="5 6">
    <name type="scientific">Mola mola</name>
    <name type="common">Ocean sunfish</name>
    <name type="synonym">Tetraodon mola</name>
    <dbReference type="NCBI Taxonomy" id="94237"/>
    <lineage>
        <taxon>Eukaryota</taxon>
        <taxon>Metazoa</taxon>
        <taxon>Chordata</taxon>
        <taxon>Craniata</taxon>
        <taxon>Vertebrata</taxon>
        <taxon>Euteleostomi</taxon>
        <taxon>Actinopterygii</taxon>
        <taxon>Neopterygii</taxon>
        <taxon>Teleostei</taxon>
        <taxon>Neoteleostei</taxon>
        <taxon>Acanthomorphata</taxon>
        <taxon>Eupercaria</taxon>
        <taxon>Tetraodontiformes</taxon>
        <taxon>Molidae</taxon>
        <taxon>Mola</taxon>
    </lineage>
</organism>
<evidence type="ECO:0000259" key="3">
    <source>
        <dbReference type="Pfam" id="PF04775"/>
    </source>
</evidence>
<dbReference type="Pfam" id="PF04775">
    <property type="entry name" value="Bile_Hydr_Trans"/>
    <property type="match status" value="1"/>
</dbReference>
<comment type="similarity">
    <text evidence="1">Belongs to the C/M/P thioester hydrolase family.</text>
</comment>
<accession>A0A3Q3WJC7</accession>
<dbReference type="GO" id="GO:0006637">
    <property type="term" value="P:acyl-CoA metabolic process"/>
    <property type="evidence" value="ECO:0007669"/>
    <property type="project" value="InterPro"/>
</dbReference>
<dbReference type="PANTHER" id="PTHR10824">
    <property type="entry name" value="ACYL-COENZYME A THIOESTERASE-RELATED"/>
    <property type="match status" value="1"/>
</dbReference>
<evidence type="ECO:0000256" key="2">
    <source>
        <dbReference type="PIRSR" id="PIRSR016521-1"/>
    </source>
</evidence>
<protein>
    <submittedName>
        <fullName evidence="5">Uncharacterized protein</fullName>
    </submittedName>
</protein>
<evidence type="ECO:0000313" key="6">
    <source>
        <dbReference type="Proteomes" id="UP000261620"/>
    </source>
</evidence>
<keyword evidence="6" id="KW-1185">Reference proteome</keyword>
<dbReference type="FunFam" id="2.60.40.2240:FF:000002">
    <property type="entry name" value="Acyl-CoA thioesterase 18"/>
    <property type="match status" value="1"/>
</dbReference>
<feature type="domain" description="Acyl-CoA thioester hydrolase/bile acid-CoA amino acid N-acetyltransferase" evidence="3">
    <location>
        <begin position="19"/>
        <end position="150"/>
    </location>
</feature>
<sequence>MPQTLLPILSVSPTRALVDEKMEVVVENLPPGFPVTLHSFHHSEDKDHWEAYGHYITDHRGMVSVAEDFSFGGTYKGKAAMGLLWSMRPVPGSRKGLRLRKMNVRTPLLVNISVYSGHSAEGFRERTPLASTLIERWYIAPGVQRIKLREKGLRGTLFIPSGTPASPLMIIYSARISMTHISCFLSCFFNIVFKLCFNQAFNILKEHPQVIPDKIGLFGLSLGSILAINLATESPIPACCVSCSVNNINTSIIVKCIKNNDMIRLDENNHQIWREMGLATFNTSKLVEVSVGKINCPLLLVNGDDDQNWPVVQYAQDITQKMKAAGKEHLLTCVLYPDAGHLIEPPFSPHFRATRFHKNVIVVWGGTTEPHSEAQEDSWRKILAFLQHHLYSSPILQAKM</sequence>
<name>A0A3Q3WJC7_MOLML</name>
<dbReference type="InterPro" id="IPR016662">
    <property type="entry name" value="Acyl-CoA_thioEstase_long-chain"/>
</dbReference>
<dbReference type="PIRSF" id="PIRSF016521">
    <property type="entry name" value="Acyl-CoA_hydro"/>
    <property type="match status" value="1"/>
</dbReference>
<dbReference type="PANTHER" id="PTHR10824:SF36">
    <property type="entry name" value="ACYL-COA THIOESTERASE 17-RELATED"/>
    <property type="match status" value="1"/>
</dbReference>
<dbReference type="Proteomes" id="UP000261620">
    <property type="component" value="Unplaced"/>
</dbReference>